<dbReference type="EMBL" id="QGNW01000215">
    <property type="protein sequence ID" value="RVW84464.1"/>
    <property type="molecule type" value="Genomic_DNA"/>
</dbReference>
<sequence>MHGLRRVIVPATPKPTMAIQNPSDPVPTQNPDPTPIWISCNHCRQRFVSMRNVQGVVVQARNPLTCYYVADHSFRIFRHRIFRHTNEVSFERIRAANQTTNLVVGRMYCSKCAQPAGWKVLEGSQWHPAIRAGQVLLPVPPARTRY</sequence>
<dbReference type="AlphaFoldDB" id="A0A438HJ26"/>
<evidence type="ECO:0000313" key="2">
    <source>
        <dbReference type="EMBL" id="RVW84464.1"/>
    </source>
</evidence>
<reference evidence="2 3" key="1">
    <citation type="journal article" date="2018" name="PLoS Genet.">
        <title>Population sequencing reveals clonal diversity and ancestral inbreeding in the grapevine cultivar Chardonnay.</title>
        <authorList>
            <person name="Roach M.J."/>
            <person name="Johnson D.L."/>
            <person name="Bohlmann J."/>
            <person name="van Vuuren H.J."/>
            <person name="Jones S.J."/>
            <person name="Pretorius I.S."/>
            <person name="Schmidt S.A."/>
            <person name="Borneman A.R."/>
        </authorList>
    </citation>
    <scope>NUCLEOTIDE SEQUENCE [LARGE SCALE GENOMIC DNA]</scope>
    <source>
        <strain evidence="3">cv. Chardonnay</strain>
        <tissue evidence="2">Leaf</tissue>
    </source>
</reference>
<evidence type="ECO:0008006" key="4">
    <source>
        <dbReference type="Google" id="ProtNLM"/>
    </source>
</evidence>
<name>A0A438HJ26_VITVI</name>
<organism evidence="2 3">
    <name type="scientific">Vitis vinifera</name>
    <name type="common">Grape</name>
    <dbReference type="NCBI Taxonomy" id="29760"/>
    <lineage>
        <taxon>Eukaryota</taxon>
        <taxon>Viridiplantae</taxon>
        <taxon>Streptophyta</taxon>
        <taxon>Embryophyta</taxon>
        <taxon>Tracheophyta</taxon>
        <taxon>Spermatophyta</taxon>
        <taxon>Magnoliopsida</taxon>
        <taxon>eudicotyledons</taxon>
        <taxon>Gunneridae</taxon>
        <taxon>Pentapetalae</taxon>
        <taxon>rosids</taxon>
        <taxon>Vitales</taxon>
        <taxon>Vitaceae</taxon>
        <taxon>Viteae</taxon>
        <taxon>Vitis</taxon>
    </lineage>
</organism>
<gene>
    <name evidence="2" type="ORF">CK203_041282</name>
</gene>
<evidence type="ECO:0000256" key="1">
    <source>
        <dbReference type="SAM" id="MobiDB-lite"/>
    </source>
</evidence>
<evidence type="ECO:0000313" key="3">
    <source>
        <dbReference type="Proteomes" id="UP000288805"/>
    </source>
</evidence>
<protein>
    <recommendedName>
        <fullName evidence="4">Yippee domain-containing protein</fullName>
    </recommendedName>
</protein>
<proteinExistence type="predicted"/>
<comment type="caution">
    <text evidence="2">The sequence shown here is derived from an EMBL/GenBank/DDBJ whole genome shotgun (WGS) entry which is preliminary data.</text>
</comment>
<accession>A0A438HJ26</accession>
<dbReference type="Proteomes" id="UP000288805">
    <property type="component" value="Unassembled WGS sequence"/>
</dbReference>
<feature type="region of interest" description="Disordered" evidence="1">
    <location>
        <begin position="9"/>
        <end position="31"/>
    </location>
</feature>